<dbReference type="PRINTS" id="PR00892">
    <property type="entry name" value="RABGDI"/>
</dbReference>
<dbReference type="PRINTS" id="PR00891">
    <property type="entry name" value="RABGDIREP"/>
</dbReference>
<evidence type="ECO:0000313" key="3">
    <source>
        <dbReference type="EMBL" id="ORZ31239.1"/>
    </source>
</evidence>
<dbReference type="GO" id="GO:0005737">
    <property type="term" value="C:cytoplasm"/>
    <property type="evidence" value="ECO:0007669"/>
    <property type="project" value="TreeGrafter"/>
</dbReference>
<dbReference type="Gene3D" id="3.50.50.60">
    <property type="entry name" value="FAD/NAD(P)-binding domain"/>
    <property type="match status" value="1"/>
</dbReference>
<dbReference type="AlphaFoldDB" id="A0A1Y2H9I8"/>
<reference evidence="3 4" key="1">
    <citation type="submission" date="2016-07" db="EMBL/GenBank/DDBJ databases">
        <title>Pervasive Adenine N6-methylation of Active Genes in Fungi.</title>
        <authorList>
            <consortium name="DOE Joint Genome Institute"/>
            <person name="Mondo S.J."/>
            <person name="Dannebaum R.O."/>
            <person name="Kuo R.C."/>
            <person name="Labutti K."/>
            <person name="Haridas S."/>
            <person name="Kuo A."/>
            <person name="Salamov A."/>
            <person name="Ahrendt S.R."/>
            <person name="Lipzen A."/>
            <person name="Sullivan W."/>
            <person name="Andreopoulos W.B."/>
            <person name="Clum A."/>
            <person name="Lindquist E."/>
            <person name="Daum C."/>
            <person name="Ramamoorthy G.K."/>
            <person name="Gryganskyi A."/>
            <person name="Culley D."/>
            <person name="Magnuson J.K."/>
            <person name="James T.Y."/>
            <person name="O'Malley M.A."/>
            <person name="Stajich J.E."/>
            <person name="Spatafora J.W."/>
            <person name="Visel A."/>
            <person name="Grigoriev I.V."/>
        </authorList>
    </citation>
    <scope>NUCLEOTIDE SEQUENCE [LARGE SCALE GENOMIC DNA]</scope>
    <source>
        <strain evidence="3 4">PL171</strain>
    </source>
</reference>
<dbReference type="Proteomes" id="UP000193411">
    <property type="component" value="Unassembled WGS sequence"/>
</dbReference>
<dbReference type="Gene3D" id="3.30.519.10">
    <property type="entry name" value="Guanine Nucleotide Dissociation Inhibitor, domain 2"/>
    <property type="match status" value="1"/>
</dbReference>
<name>A0A1Y2H9I8_9FUNG</name>
<evidence type="ECO:0000256" key="2">
    <source>
        <dbReference type="RuleBase" id="RU363124"/>
    </source>
</evidence>
<organism evidence="3 4">
    <name type="scientific">Catenaria anguillulae PL171</name>
    <dbReference type="NCBI Taxonomy" id="765915"/>
    <lineage>
        <taxon>Eukaryota</taxon>
        <taxon>Fungi</taxon>
        <taxon>Fungi incertae sedis</taxon>
        <taxon>Blastocladiomycota</taxon>
        <taxon>Blastocladiomycetes</taxon>
        <taxon>Blastocladiales</taxon>
        <taxon>Catenariaceae</taxon>
        <taxon>Catenaria</taxon>
    </lineage>
</organism>
<dbReference type="OrthoDB" id="9446342at2759"/>
<dbReference type="Gene3D" id="1.10.405.10">
    <property type="entry name" value="Guanine Nucleotide Dissociation Inhibitor, domain 1"/>
    <property type="match status" value="1"/>
</dbReference>
<dbReference type="FunFam" id="1.10.405.10:FF:000001">
    <property type="entry name" value="Rab GDP dissociation inhibitor"/>
    <property type="match status" value="1"/>
</dbReference>
<dbReference type="SUPFAM" id="SSF51905">
    <property type="entry name" value="FAD/NAD(P)-binding domain"/>
    <property type="match status" value="2"/>
</dbReference>
<evidence type="ECO:0000313" key="4">
    <source>
        <dbReference type="Proteomes" id="UP000193411"/>
    </source>
</evidence>
<dbReference type="PANTHER" id="PTHR11787:SF8">
    <property type="entry name" value="RAB GDP DISSOCIATION INHIBITOR"/>
    <property type="match status" value="1"/>
</dbReference>
<evidence type="ECO:0000256" key="1">
    <source>
        <dbReference type="ARBA" id="ARBA00005593"/>
    </source>
</evidence>
<dbReference type="EMBL" id="MCFL01000064">
    <property type="protein sequence ID" value="ORZ31239.1"/>
    <property type="molecule type" value="Genomic_DNA"/>
</dbReference>
<dbReference type="GO" id="GO:0015031">
    <property type="term" value="P:protein transport"/>
    <property type="evidence" value="ECO:0007669"/>
    <property type="project" value="InterPro"/>
</dbReference>
<gene>
    <name evidence="3" type="ORF">BCR44DRAFT_42024</name>
</gene>
<dbReference type="PANTHER" id="PTHR11787">
    <property type="entry name" value="RAB GDP-DISSOCIATION INHIBITOR"/>
    <property type="match status" value="1"/>
</dbReference>
<accession>A0A1Y2H9I8</accession>
<dbReference type="GO" id="GO:0005093">
    <property type="term" value="F:Rab GDP-dissociation inhibitor activity"/>
    <property type="evidence" value="ECO:0007669"/>
    <property type="project" value="InterPro"/>
</dbReference>
<dbReference type="SUPFAM" id="SSF54373">
    <property type="entry name" value="FAD-linked reductases, C-terminal domain"/>
    <property type="match status" value="1"/>
</dbReference>
<keyword evidence="4" id="KW-1185">Reference proteome</keyword>
<dbReference type="GO" id="GO:0007264">
    <property type="term" value="P:small GTPase-mediated signal transduction"/>
    <property type="evidence" value="ECO:0007669"/>
    <property type="project" value="InterPro"/>
</dbReference>
<dbReference type="InterPro" id="IPR000806">
    <property type="entry name" value="RabGDI"/>
</dbReference>
<proteinExistence type="inferred from homology"/>
<dbReference type="Pfam" id="PF00996">
    <property type="entry name" value="GDI"/>
    <property type="match status" value="1"/>
</dbReference>
<sequence length="446" mass="49812">MNENYDVIVLGTGLTECILSGLLSVEGKKVLHMDRNDYYGGDCASLNLTQMFRKFRDGASPPEAFGRDRDYAIDLIPKFMMANGAFVRMLTHCEVTNYLEFKQIAGSYVFRDGKISKVPANEVEAVKSPLMGLFEKRRAKKFFEWVQTYDVKDPATWQGLDINKVTMAEVYKHFGLEPGTQDFIGHAMALHLDDSYINKTAKDSFDRIVMYTLSVLRYGKSPYVYPLYGLGELPQAFARRSALYGGTYMLHKPIEEVQYDAAGKVTGVKSEGECAFAPIVIGDPSYFPSKVRDTGKVIRSICLLKHPIPNTDDSDSVQIIIPQNQINRKSDIYIACVSSAHKVCAPGYYVAIVSTKIETSTPELELQTAYELLGPIAEKFVSIVDIQEPTADGAADGVYISKSYDATSHFETVCEDVFSIYKRVTGKELHLKSWEELQAQAEAQGQ</sequence>
<dbReference type="STRING" id="765915.A0A1Y2H9I8"/>
<dbReference type="InterPro" id="IPR018203">
    <property type="entry name" value="GDP_dissociation_inhibitor"/>
</dbReference>
<dbReference type="InterPro" id="IPR036188">
    <property type="entry name" value="FAD/NAD-bd_sf"/>
</dbReference>
<dbReference type="GO" id="GO:0016192">
    <property type="term" value="P:vesicle-mediated transport"/>
    <property type="evidence" value="ECO:0007669"/>
    <property type="project" value="TreeGrafter"/>
</dbReference>
<comment type="similarity">
    <text evidence="1 2">Belongs to the Rab GDI family.</text>
</comment>
<protein>
    <recommendedName>
        <fullName evidence="2">Rab GDP dissociation inhibitor</fullName>
    </recommendedName>
</protein>
<comment type="caution">
    <text evidence="3">The sequence shown here is derived from an EMBL/GenBank/DDBJ whole genome shotgun (WGS) entry which is preliminary data.</text>
</comment>